<dbReference type="Pfam" id="PF00240">
    <property type="entry name" value="ubiquitin"/>
    <property type="match status" value="1"/>
</dbReference>
<dbReference type="SUPFAM" id="SSF54236">
    <property type="entry name" value="Ubiquitin-like"/>
    <property type="match status" value="1"/>
</dbReference>
<evidence type="ECO:0000313" key="4">
    <source>
        <dbReference type="Proteomes" id="UP001470230"/>
    </source>
</evidence>
<evidence type="ECO:0000259" key="1">
    <source>
        <dbReference type="PROSITE" id="PS50030"/>
    </source>
</evidence>
<dbReference type="InterPro" id="IPR015940">
    <property type="entry name" value="UBA"/>
</dbReference>
<evidence type="ECO:0000259" key="2">
    <source>
        <dbReference type="PROSITE" id="PS50053"/>
    </source>
</evidence>
<protein>
    <recommendedName>
        <fullName evidence="5">Ubiquitin family protein</fullName>
    </recommendedName>
</protein>
<dbReference type="CDD" id="cd17039">
    <property type="entry name" value="Ubl_ubiquitin_like"/>
    <property type="match status" value="1"/>
</dbReference>
<dbReference type="InterPro" id="IPR019956">
    <property type="entry name" value="Ubiquitin_dom"/>
</dbReference>
<sequence length="327" mass="37346">MLSLSARITPATIKIRQIDGTIMEVQASRIDTIFSIKEQIMRIIFIPPQQQRLVFRGKVLCDDMTLSFYNINPNDTLYLAILKKKDERPKASTLVSRLLELVNSLPDLSSAKFNLAIDEINSILDHPVLKSTARINPEIQQIIEDATQAVKTTERPLSEKTIQFMAQSQDLTYAQFEATPDGYRLLKSVMEEEANQASDSDNRDTGYTNVNYVSKLSEKSLPNCWKKKKNVFQNTALSLTPKNFKSLNHTYSSYYKRPNEVPKNTWESQAQKKDPINVLKVKFADQINALKDMGFTDEEIILQALRETGGNVRKAEQLLRNRPRPEC</sequence>
<comment type="caution">
    <text evidence="3">The sequence shown here is derived from an EMBL/GenBank/DDBJ whole genome shotgun (WGS) entry which is preliminary data.</text>
</comment>
<proteinExistence type="predicted"/>
<dbReference type="SMART" id="SM00213">
    <property type="entry name" value="UBQ"/>
    <property type="match status" value="1"/>
</dbReference>
<dbReference type="PANTHER" id="PTHR10677">
    <property type="entry name" value="UBIQUILIN"/>
    <property type="match status" value="1"/>
</dbReference>
<dbReference type="Gene3D" id="1.10.8.10">
    <property type="entry name" value="DNA helicase RuvA subunit, C-terminal domain"/>
    <property type="match status" value="1"/>
</dbReference>
<dbReference type="Proteomes" id="UP001470230">
    <property type="component" value="Unassembled WGS sequence"/>
</dbReference>
<dbReference type="SUPFAM" id="SSF46934">
    <property type="entry name" value="UBA-like"/>
    <property type="match status" value="1"/>
</dbReference>
<gene>
    <name evidence="3" type="ORF">M9Y10_045258</name>
</gene>
<accession>A0ABR2JV35</accession>
<dbReference type="PANTHER" id="PTHR10677:SF3">
    <property type="entry name" value="FI07626P-RELATED"/>
    <property type="match status" value="1"/>
</dbReference>
<name>A0ABR2JV35_9EUKA</name>
<dbReference type="Pfam" id="PF00627">
    <property type="entry name" value="UBA"/>
    <property type="match status" value="1"/>
</dbReference>
<evidence type="ECO:0000313" key="3">
    <source>
        <dbReference type="EMBL" id="KAK8882616.1"/>
    </source>
</evidence>
<dbReference type="Pfam" id="PF23195">
    <property type="entry name" value="UBQLN1"/>
    <property type="match status" value="1"/>
</dbReference>
<dbReference type="PROSITE" id="PS50053">
    <property type="entry name" value="UBIQUITIN_2"/>
    <property type="match status" value="1"/>
</dbReference>
<keyword evidence="4" id="KW-1185">Reference proteome</keyword>
<dbReference type="Gene3D" id="3.10.20.90">
    <property type="entry name" value="Phosphatidylinositol 3-kinase Catalytic Subunit, Chain A, domain 1"/>
    <property type="match status" value="1"/>
</dbReference>
<evidence type="ECO:0008006" key="5">
    <source>
        <dbReference type="Google" id="ProtNLM"/>
    </source>
</evidence>
<reference evidence="3 4" key="1">
    <citation type="submission" date="2024-04" db="EMBL/GenBank/DDBJ databases">
        <title>Tritrichomonas musculus Genome.</title>
        <authorList>
            <person name="Alves-Ferreira E."/>
            <person name="Grigg M."/>
            <person name="Lorenzi H."/>
            <person name="Galac M."/>
        </authorList>
    </citation>
    <scope>NUCLEOTIDE SEQUENCE [LARGE SCALE GENOMIC DNA]</scope>
    <source>
        <strain evidence="3 4">EAF2021</strain>
    </source>
</reference>
<dbReference type="InterPro" id="IPR000626">
    <property type="entry name" value="Ubiquitin-like_dom"/>
</dbReference>
<dbReference type="SMART" id="SM00165">
    <property type="entry name" value="UBA"/>
    <property type="match status" value="1"/>
</dbReference>
<feature type="domain" description="Ubiquitin-like" evidence="2">
    <location>
        <begin position="11"/>
        <end position="86"/>
    </location>
</feature>
<dbReference type="PRINTS" id="PR00348">
    <property type="entry name" value="UBIQUITIN"/>
</dbReference>
<feature type="domain" description="UBA" evidence="1">
    <location>
        <begin position="282"/>
        <end position="322"/>
    </location>
</feature>
<dbReference type="PROSITE" id="PS50030">
    <property type="entry name" value="UBA"/>
    <property type="match status" value="1"/>
</dbReference>
<dbReference type="InterPro" id="IPR015496">
    <property type="entry name" value="Ubiquilin"/>
</dbReference>
<dbReference type="InterPro" id="IPR009060">
    <property type="entry name" value="UBA-like_sf"/>
</dbReference>
<dbReference type="EMBL" id="JAPFFF010000009">
    <property type="protein sequence ID" value="KAK8882616.1"/>
    <property type="molecule type" value="Genomic_DNA"/>
</dbReference>
<dbReference type="InterPro" id="IPR029071">
    <property type="entry name" value="Ubiquitin-like_domsf"/>
</dbReference>
<organism evidence="3 4">
    <name type="scientific">Tritrichomonas musculus</name>
    <dbReference type="NCBI Taxonomy" id="1915356"/>
    <lineage>
        <taxon>Eukaryota</taxon>
        <taxon>Metamonada</taxon>
        <taxon>Parabasalia</taxon>
        <taxon>Tritrichomonadida</taxon>
        <taxon>Tritrichomonadidae</taxon>
        <taxon>Tritrichomonas</taxon>
    </lineage>
</organism>